<name>D8U8E7_VOLCA</name>
<evidence type="ECO:0000313" key="1">
    <source>
        <dbReference type="EMBL" id="EFJ43914.1"/>
    </source>
</evidence>
<dbReference type="KEGG" id="vcn:VOLCADRAFT_95796"/>
<proteinExistence type="predicted"/>
<protein>
    <submittedName>
        <fullName evidence="1">Uncharacterized protein</fullName>
    </submittedName>
</protein>
<dbReference type="AlphaFoldDB" id="D8U8E7"/>
<dbReference type="GeneID" id="9621778"/>
<accession>D8U8E7</accession>
<organism evidence="2">
    <name type="scientific">Volvox carteri f. nagariensis</name>
    <dbReference type="NCBI Taxonomy" id="3068"/>
    <lineage>
        <taxon>Eukaryota</taxon>
        <taxon>Viridiplantae</taxon>
        <taxon>Chlorophyta</taxon>
        <taxon>core chlorophytes</taxon>
        <taxon>Chlorophyceae</taxon>
        <taxon>CS clade</taxon>
        <taxon>Chlamydomonadales</taxon>
        <taxon>Volvocaceae</taxon>
        <taxon>Volvox</taxon>
    </lineage>
</organism>
<reference evidence="1 2" key="1">
    <citation type="journal article" date="2010" name="Science">
        <title>Genomic analysis of organismal complexity in the multicellular green alga Volvox carteri.</title>
        <authorList>
            <person name="Prochnik S.E."/>
            <person name="Umen J."/>
            <person name="Nedelcu A.M."/>
            <person name="Hallmann A."/>
            <person name="Miller S.M."/>
            <person name="Nishii I."/>
            <person name="Ferris P."/>
            <person name="Kuo A."/>
            <person name="Mitros T."/>
            <person name="Fritz-Laylin L.K."/>
            <person name="Hellsten U."/>
            <person name="Chapman J."/>
            <person name="Simakov O."/>
            <person name="Rensing S.A."/>
            <person name="Terry A."/>
            <person name="Pangilinan J."/>
            <person name="Kapitonov V."/>
            <person name="Jurka J."/>
            <person name="Salamov A."/>
            <person name="Shapiro H."/>
            <person name="Schmutz J."/>
            <person name="Grimwood J."/>
            <person name="Lindquist E."/>
            <person name="Lucas S."/>
            <person name="Grigoriev I.V."/>
            <person name="Schmitt R."/>
            <person name="Kirk D."/>
            <person name="Rokhsar D.S."/>
        </authorList>
    </citation>
    <scope>NUCLEOTIDE SEQUENCE [LARGE SCALE GENOMIC DNA]</scope>
    <source>
        <strain evidence="2">f. Nagariensis / Eve</strain>
    </source>
</reference>
<dbReference type="InParanoid" id="D8U8E7"/>
<evidence type="ECO:0000313" key="2">
    <source>
        <dbReference type="Proteomes" id="UP000001058"/>
    </source>
</evidence>
<dbReference type="RefSeq" id="XP_002954926.1">
    <property type="nucleotide sequence ID" value="XM_002954880.1"/>
</dbReference>
<dbReference type="Proteomes" id="UP000001058">
    <property type="component" value="Unassembled WGS sequence"/>
</dbReference>
<dbReference type="EMBL" id="GL378368">
    <property type="protein sequence ID" value="EFJ43914.1"/>
    <property type="molecule type" value="Genomic_DNA"/>
</dbReference>
<keyword evidence="2" id="KW-1185">Reference proteome</keyword>
<sequence length="198" mass="20046">MDAFKLFGEEGHIGSQASTADAAVGITTAAPRDGDDAAPSGTISGSWGGFRAAVDVPNQAKASVDVDADDEETYDTATKASTAPVNCLKLRVHGGDGSSADALGIPVTVPSGGVTAPMTGDTSWQGALSSGEKGGSDRLGNRRGLLDLPLVSFPLPLDRTLDQVQINTGYVQVQVDKAQGSGCVVIPGIGRFGWQGGC</sequence>
<gene>
    <name evidence="1" type="ORF">VOLCADRAFT_95796</name>
</gene>